<accession>A0A8I0KH17</accession>
<organism evidence="7 11">
    <name type="scientific">Aeromicrobium tamlense</name>
    <dbReference type="NCBI Taxonomy" id="375541"/>
    <lineage>
        <taxon>Bacteria</taxon>
        <taxon>Bacillati</taxon>
        <taxon>Actinomycetota</taxon>
        <taxon>Actinomycetes</taxon>
        <taxon>Propionibacteriales</taxon>
        <taxon>Nocardioidaceae</taxon>
        <taxon>Aeromicrobium</taxon>
    </lineage>
</organism>
<name>A0A8I0KH17_9ACTN</name>
<evidence type="ECO:0000313" key="9">
    <source>
        <dbReference type="EMBL" id="NYI37737.1"/>
    </source>
</evidence>
<dbReference type="GO" id="GO:0022857">
    <property type="term" value="F:transmembrane transporter activity"/>
    <property type="evidence" value="ECO:0007669"/>
    <property type="project" value="InterPro"/>
</dbReference>
<keyword evidence="4 5" id="KW-0472">Membrane</keyword>
<evidence type="ECO:0000313" key="10">
    <source>
        <dbReference type="Proteomes" id="UP000587211"/>
    </source>
</evidence>
<dbReference type="InterPro" id="IPR010645">
    <property type="entry name" value="MFS_4"/>
</dbReference>
<dbReference type="InterPro" id="IPR011701">
    <property type="entry name" value="MFS"/>
</dbReference>
<dbReference type="PROSITE" id="PS50850">
    <property type="entry name" value="MFS"/>
    <property type="match status" value="1"/>
</dbReference>
<comment type="caution">
    <text evidence="7">The sequence shown here is derived from an EMBL/GenBank/DDBJ whole genome shotgun (WGS) entry which is preliminary data.</text>
</comment>
<gene>
    <name evidence="9" type="ORF">BJ975_001112</name>
    <name evidence="7" type="ORF">IDH50_08940</name>
    <name evidence="8" type="ORF">IDH50_14820</name>
</gene>
<feature type="transmembrane region" description="Helical" evidence="5">
    <location>
        <begin position="205"/>
        <end position="225"/>
    </location>
</feature>
<evidence type="ECO:0000313" key="8">
    <source>
        <dbReference type="EMBL" id="MBD1271517.1"/>
    </source>
</evidence>
<feature type="transmembrane region" description="Helical" evidence="5">
    <location>
        <begin position="7"/>
        <end position="28"/>
    </location>
</feature>
<feature type="transmembrane region" description="Helical" evidence="5">
    <location>
        <begin position="240"/>
        <end position="258"/>
    </location>
</feature>
<dbReference type="Proteomes" id="UP000659061">
    <property type="component" value="Unassembled WGS sequence"/>
</dbReference>
<keyword evidence="10" id="KW-1185">Reference proteome</keyword>
<feature type="transmembrane region" description="Helical" evidence="5">
    <location>
        <begin position="75"/>
        <end position="94"/>
    </location>
</feature>
<dbReference type="RefSeq" id="WP_179424218.1">
    <property type="nucleotide sequence ID" value="NZ_JACBZN010000001.1"/>
</dbReference>
<evidence type="ECO:0000256" key="1">
    <source>
        <dbReference type="ARBA" id="ARBA00004651"/>
    </source>
</evidence>
<protein>
    <submittedName>
        <fullName evidence="9">MFS family arabinose efflux permease</fullName>
    </submittedName>
    <submittedName>
        <fullName evidence="7">YbfB/YjiJ family MFS transporter</fullName>
    </submittedName>
</protein>
<comment type="subcellular location">
    <subcellularLocation>
        <location evidence="1">Cell membrane</location>
        <topology evidence="1">Multi-pass membrane protein</topology>
    </subcellularLocation>
</comment>
<dbReference type="PANTHER" id="PTHR23537:SF1">
    <property type="entry name" value="SUGAR TRANSPORTER"/>
    <property type="match status" value="1"/>
</dbReference>
<evidence type="ECO:0000256" key="3">
    <source>
        <dbReference type="ARBA" id="ARBA00022989"/>
    </source>
</evidence>
<dbReference type="InterPro" id="IPR036259">
    <property type="entry name" value="MFS_trans_sf"/>
</dbReference>
<feature type="transmembrane region" description="Helical" evidence="5">
    <location>
        <begin position="290"/>
        <end position="312"/>
    </location>
</feature>
<feature type="transmembrane region" description="Helical" evidence="5">
    <location>
        <begin position="265"/>
        <end position="284"/>
    </location>
</feature>
<feature type="transmembrane region" description="Helical" evidence="5">
    <location>
        <begin position="163"/>
        <end position="184"/>
    </location>
</feature>
<dbReference type="EMBL" id="JACBZN010000001">
    <property type="protein sequence ID" value="NYI37737.1"/>
    <property type="molecule type" value="Genomic_DNA"/>
</dbReference>
<sequence length="385" mass="38267">MTRREELALSAAGLCLIGACYGLARFAYGLFVPSFRDEFSLDATATGVIASGGYVVYCVAVLAASVLTPRLGARGVAVTAGAFATAGTLTIALAGSTPALVLGVLLGGASSGLVSPALAHAVAHRVASERQGRVQTVVNAGTGVGVAIAGPIALLTRDEWREAWLSFAILASLATLWAAVRVPGDRGDAPPTGLLPRPFFPPGSLHLTVAAVLAGAASAAVWTFGRDLMVAEGLDEQGSTVAWILLGALGAGAGDLAARLGIPAAWSGATLLLAGATALLAVAPGRLATASVAAASFGAAYIAVTGLLLVWATRVHPRSPAAGVGWAFLVLALGQAAGSSALGAVDEASDARTTFVVAALAAVVAAMVRPTARVSPDAPPRRTRG</sequence>
<dbReference type="GO" id="GO:0005886">
    <property type="term" value="C:plasma membrane"/>
    <property type="evidence" value="ECO:0007669"/>
    <property type="project" value="UniProtKB-SubCell"/>
</dbReference>
<evidence type="ECO:0000256" key="2">
    <source>
        <dbReference type="ARBA" id="ARBA00022692"/>
    </source>
</evidence>
<dbReference type="SUPFAM" id="SSF103473">
    <property type="entry name" value="MFS general substrate transporter"/>
    <property type="match status" value="1"/>
</dbReference>
<dbReference type="EMBL" id="JACWMT010000003">
    <property type="protein sequence ID" value="MBD1271517.1"/>
    <property type="molecule type" value="Genomic_DNA"/>
</dbReference>
<dbReference type="PANTHER" id="PTHR23537">
    <property type="match status" value="1"/>
</dbReference>
<feature type="transmembrane region" description="Helical" evidence="5">
    <location>
        <begin position="100"/>
        <end position="124"/>
    </location>
</feature>
<reference evidence="9 10" key="1">
    <citation type="submission" date="2020-07" db="EMBL/GenBank/DDBJ databases">
        <title>Sequencing the genomes of 1000 actinobacteria strains.</title>
        <authorList>
            <person name="Klenk H.-P."/>
        </authorList>
    </citation>
    <scope>NUCLEOTIDE SEQUENCE [LARGE SCALE GENOMIC DNA]</scope>
    <source>
        <strain evidence="9 10">DSM 19087</strain>
    </source>
</reference>
<dbReference type="Proteomes" id="UP000587211">
    <property type="component" value="Unassembled WGS sequence"/>
</dbReference>
<dbReference type="InterPro" id="IPR020846">
    <property type="entry name" value="MFS_dom"/>
</dbReference>
<feature type="transmembrane region" description="Helical" evidence="5">
    <location>
        <begin position="48"/>
        <end position="68"/>
    </location>
</feature>
<dbReference type="AlphaFoldDB" id="A0A8I0KH17"/>
<evidence type="ECO:0000313" key="11">
    <source>
        <dbReference type="Proteomes" id="UP000659061"/>
    </source>
</evidence>
<evidence type="ECO:0000256" key="5">
    <source>
        <dbReference type="SAM" id="Phobius"/>
    </source>
</evidence>
<reference evidence="7" key="2">
    <citation type="submission" date="2020-09" db="EMBL/GenBank/DDBJ databases">
        <title>Novel species in genus Aeromicrobium.</title>
        <authorList>
            <person name="Zhang G."/>
        </authorList>
    </citation>
    <scope>NUCLEOTIDE SEQUENCE</scope>
    <source>
        <strain evidence="7">SSW1-57</strain>
    </source>
</reference>
<dbReference type="Pfam" id="PF07690">
    <property type="entry name" value="MFS_1"/>
    <property type="match status" value="1"/>
</dbReference>
<feature type="domain" description="Major facilitator superfamily (MFS) profile" evidence="6">
    <location>
        <begin position="6"/>
        <end position="385"/>
    </location>
</feature>
<feature type="transmembrane region" description="Helical" evidence="5">
    <location>
        <begin position="324"/>
        <end position="345"/>
    </location>
</feature>
<keyword evidence="2 5" id="KW-0812">Transmembrane</keyword>
<proteinExistence type="predicted"/>
<evidence type="ECO:0000259" key="6">
    <source>
        <dbReference type="PROSITE" id="PS50850"/>
    </source>
</evidence>
<evidence type="ECO:0000313" key="7">
    <source>
        <dbReference type="EMBL" id="MBD1270351.1"/>
    </source>
</evidence>
<dbReference type="EMBL" id="JACWMT010000002">
    <property type="protein sequence ID" value="MBD1270351.1"/>
    <property type="molecule type" value="Genomic_DNA"/>
</dbReference>
<dbReference type="PROSITE" id="PS51257">
    <property type="entry name" value="PROKAR_LIPOPROTEIN"/>
    <property type="match status" value="1"/>
</dbReference>
<dbReference type="Gene3D" id="1.20.1250.20">
    <property type="entry name" value="MFS general substrate transporter like domains"/>
    <property type="match status" value="1"/>
</dbReference>
<evidence type="ECO:0000256" key="4">
    <source>
        <dbReference type="ARBA" id="ARBA00023136"/>
    </source>
</evidence>
<keyword evidence="3 5" id="KW-1133">Transmembrane helix</keyword>